<dbReference type="RefSeq" id="WP_171701822.1">
    <property type="nucleotide sequence ID" value="NZ_JABFHI010000002.1"/>
</dbReference>
<feature type="compositionally biased region" description="Basic and acidic residues" evidence="1">
    <location>
        <begin position="11"/>
        <end position="34"/>
    </location>
</feature>
<feature type="region of interest" description="Disordered" evidence="1">
    <location>
        <begin position="1"/>
        <end position="45"/>
    </location>
</feature>
<comment type="caution">
    <text evidence="2">The sequence shown here is derived from an EMBL/GenBank/DDBJ whole genome shotgun (WGS) entry which is preliminary data.</text>
</comment>
<keyword evidence="3" id="KW-1185">Reference proteome</keyword>
<reference evidence="2 3" key="1">
    <citation type="submission" date="2020-05" db="EMBL/GenBank/DDBJ databases">
        <authorList>
            <person name="Ruan W."/>
            <person name="Jeon C.O."/>
            <person name="Chun B.H."/>
        </authorList>
    </citation>
    <scope>NUCLEOTIDE SEQUENCE [LARGE SCALE GENOMIC DNA]</scope>
    <source>
        <strain evidence="2 3">TBZ9</strain>
    </source>
</reference>
<dbReference type="EMBL" id="JABFHI010000002">
    <property type="protein sequence ID" value="NOG31363.1"/>
    <property type="molecule type" value="Genomic_DNA"/>
</dbReference>
<protein>
    <submittedName>
        <fullName evidence="2">Uncharacterized protein</fullName>
    </submittedName>
</protein>
<sequence>MLDGSSVANNGEDKNSKEVTEAKANLPKEKREACRQVNLSVSRMT</sequence>
<name>A0A7Y3XAJ2_9GAMM</name>
<dbReference type="AlphaFoldDB" id="A0A7Y3XAJ2"/>
<evidence type="ECO:0000313" key="2">
    <source>
        <dbReference type="EMBL" id="NOG31363.1"/>
    </source>
</evidence>
<dbReference type="Proteomes" id="UP000588806">
    <property type="component" value="Unassembled WGS sequence"/>
</dbReference>
<reference evidence="2 3" key="2">
    <citation type="submission" date="2020-06" db="EMBL/GenBank/DDBJ databases">
        <title>Halomonas songnenensis sp. nov., a moderately halophilic bacterium isolated from saline and alkaline soils.</title>
        <authorList>
            <person name="Jiang J."/>
            <person name="Pan Y."/>
        </authorList>
    </citation>
    <scope>NUCLEOTIDE SEQUENCE [LARGE SCALE GENOMIC DNA]</scope>
    <source>
        <strain evidence="2 3">TBZ9</strain>
    </source>
</reference>
<proteinExistence type="predicted"/>
<accession>A0A7Y3XAJ2</accession>
<evidence type="ECO:0000256" key="1">
    <source>
        <dbReference type="SAM" id="MobiDB-lite"/>
    </source>
</evidence>
<organism evidence="2 3">
    <name type="scientific">Vreelandella azerica</name>
    <dbReference type="NCBI Taxonomy" id="2732867"/>
    <lineage>
        <taxon>Bacteria</taxon>
        <taxon>Pseudomonadati</taxon>
        <taxon>Pseudomonadota</taxon>
        <taxon>Gammaproteobacteria</taxon>
        <taxon>Oceanospirillales</taxon>
        <taxon>Halomonadaceae</taxon>
        <taxon>Vreelandella</taxon>
    </lineage>
</organism>
<gene>
    <name evidence="2" type="ORF">HLB35_05550</name>
</gene>
<evidence type="ECO:0000313" key="3">
    <source>
        <dbReference type="Proteomes" id="UP000588806"/>
    </source>
</evidence>